<reference evidence="1" key="1">
    <citation type="submission" date="2018-05" db="EMBL/GenBank/DDBJ databases">
        <authorList>
            <person name="Lanie J.A."/>
            <person name="Ng W.-L."/>
            <person name="Kazmierczak K.M."/>
            <person name="Andrzejewski T.M."/>
            <person name="Davidsen T.M."/>
            <person name="Wayne K.J."/>
            <person name="Tettelin H."/>
            <person name="Glass J.I."/>
            <person name="Rusch D."/>
            <person name="Podicherti R."/>
            <person name="Tsui H.-C.T."/>
            <person name="Winkler M.E."/>
        </authorList>
    </citation>
    <scope>NUCLEOTIDE SEQUENCE</scope>
</reference>
<feature type="non-terminal residue" evidence="1">
    <location>
        <position position="1"/>
    </location>
</feature>
<evidence type="ECO:0000313" key="1">
    <source>
        <dbReference type="EMBL" id="SVB93163.1"/>
    </source>
</evidence>
<organism evidence="1">
    <name type="scientific">marine metagenome</name>
    <dbReference type="NCBI Taxonomy" id="408172"/>
    <lineage>
        <taxon>unclassified sequences</taxon>
        <taxon>metagenomes</taxon>
        <taxon>ecological metagenomes</taxon>
    </lineage>
</organism>
<dbReference type="EMBL" id="UINC01064465">
    <property type="protein sequence ID" value="SVB93163.1"/>
    <property type="molecule type" value="Genomic_DNA"/>
</dbReference>
<protein>
    <submittedName>
        <fullName evidence="1">Uncharacterized protein</fullName>
    </submittedName>
</protein>
<dbReference type="AlphaFoldDB" id="A0A382I2U7"/>
<feature type="non-terminal residue" evidence="1">
    <location>
        <position position="50"/>
    </location>
</feature>
<accession>A0A382I2U7</accession>
<name>A0A382I2U7_9ZZZZ</name>
<gene>
    <name evidence="1" type="ORF">METZ01_LOCUS246017</name>
</gene>
<sequence>VSASYAEPKTTESRRLTELPGVRILTPESCEFFKGLYSLLHVQFVEDDLG</sequence>
<proteinExistence type="predicted"/>